<dbReference type="AlphaFoldDB" id="A0A813JAH0"/>
<accession>A0A813JAH0</accession>
<feature type="region of interest" description="Disordered" evidence="1">
    <location>
        <begin position="1"/>
        <end position="52"/>
    </location>
</feature>
<dbReference type="Proteomes" id="UP000626109">
    <property type="component" value="Unassembled WGS sequence"/>
</dbReference>
<comment type="caution">
    <text evidence="2">The sequence shown here is derived from an EMBL/GenBank/DDBJ whole genome shotgun (WGS) entry which is preliminary data.</text>
</comment>
<feature type="compositionally biased region" description="Low complexity" evidence="1">
    <location>
        <begin position="23"/>
        <end position="41"/>
    </location>
</feature>
<name>A0A813JAH0_POLGL</name>
<dbReference type="EMBL" id="CAJNNW010023725">
    <property type="protein sequence ID" value="CAE8671038.1"/>
    <property type="molecule type" value="Genomic_DNA"/>
</dbReference>
<proteinExistence type="predicted"/>
<evidence type="ECO:0000313" key="3">
    <source>
        <dbReference type="Proteomes" id="UP000626109"/>
    </source>
</evidence>
<gene>
    <name evidence="2" type="ORF">PGLA2088_LOCUS17627</name>
</gene>
<evidence type="ECO:0000313" key="2">
    <source>
        <dbReference type="EMBL" id="CAE8671038.1"/>
    </source>
</evidence>
<evidence type="ECO:0000256" key="1">
    <source>
        <dbReference type="SAM" id="MobiDB-lite"/>
    </source>
</evidence>
<feature type="non-terminal residue" evidence="2">
    <location>
        <position position="111"/>
    </location>
</feature>
<organism evidence="2 3">
    <name type="scientific">Polarella glacialis</name>
    <name type="common">Dinoflagellate</name>
    <dbReference type="NCBI Taxonomy" id="89957"/>
    <lineage>
        <taxon>Eukaryota</taxon>
        <taxon>Sar</taxon>
        <taxon>Alveolata</taxon>
        <taxon>Dinophyceae</taxon>
        <taxon>Suessiales</taxon>
        <taxon>Suessiaceae</taxon>
        <taxon>Polarella</taxon>
    </lineage>
</organism>
<sequence>VKKQAEVAKPAPKQEAPKPAPVPVVAVSAPAPAPAPTATKSNGKGSDLFEPITIDGTKYTPEALQSMDPAGLQKLKGRLEPVLDATNQALSGSVIPIPRTKGGGGSWKAKK</sequence>
<reference evidence="2" key="1">
    <citation type="submission" date="2021-02" db="EMBL/GenBank/DDBJ databases">
        <authorList>
            <person name="Dougan E. K."/>
            <person name="Rhodes N."/>
            <person name="Thang M."/>
            <person name="Chan C."/>
        </authorList>
    </citation>
    <scope>NUCLEOTIDE SEQUENCE</scope>
</reference>
<protein>
    <submittedName>
        <fullName evidence="2">Uncharacterized protein</fullName>
    </submittedName>
</protein>